<dbReference type="RefSeq" id="WP_206723355.1">
    <property type="nucleotide sequence ID" value="NZ_CP071090.1"/>
</dbReference>
<proteinExistence type="predicted"/>
<sequence>MRLSMEDYLRLAVPFVPPALVSSEALRPILDVSRRLPPCASSGFECRLGDDEPVADFLVNLLADDGTRAAFAGRHPDYHPPDEFLQSPVWQRVRDFCRAWSEPGSLLNKRVRDMWLEFDLQELASAVPIPGVFFGPEQPPEDVPGTVRACLELLRGPERAAPPQALARSLELPGPPRIEQVGMMFSRHTDAVRLCIRGVPLSELGTALKRAGWSGIPAELDAVLEDARSFVDDITLDIDVGDDIHPKLGLECILDKDPSPARWKRWMDHLVARGLCTPSKRDALLSWPGMSSPLNHPGPWPENLLRASERMPGVHSGFARRINHLKLIHQPGQPTQVKAYLAFRHFWFRHSSSPSPA</sequence>
<name>A0ABX7NTH2_9BACT</name>
<dbReference type="Proteomes" id="UP000662747">
    <property type="component" value="Chromosome"/>
</dbReference>
<dbReference type="EMBL" id="CP071090">
    <property type="protein sequence ID" value="QSQ21778.1"/>
    <property type="molecule type" value="Genomic_DNA"/>
</dbReference>
<organism evidence="1 2">
    <name type="scientific">Pyxidicoccus parkwayensis</name>
    <dbReference type="NCBI Taxonomy" id="2813578"/>
    <lineage>
        <taxon>Bacteria</taxon>
        <taxon>Pseudomonadati</taxon>
        <taxon>Myxococcota</taxon>
        <taxon>Myxococcia</taxon>
        <taxon>Myxococcales</taxon>
        <taxon>Cystobacterineae</taxon>
        <taxon>Myxococcaceae</taxon>
        <taxon>Pyxidicoccus</taxon>
    </lineage>
</organism>
<keyword evidence="2" id="KW-1185">Reference proteome</keyword>
<gene>
    <name evidence="1" type="ORF">JY651_42615</name>
</gene>
<evidence type="ECO:0000313" key="2">
    <source>
        <dbReference type="Proteomes" id="UP000662747"/>
    </source>
</evidence>
<evidence type="ECO:0000313" key="1">
    <source>
        <dbReference type="EMBL" id="QSQ21778.1"/>
    </source>
</evidence>
<protein>
    <submittedName>
        <fullName evidence="1">Uncharacterized protein</fullName>
    </submittedName>
</protein>
<accession>A0ABX7NTH2</accession>
<reference evidence="1 2" key="1">
    <citation type="submission" date="2021-02" db="EMBL/GenBank/DDBJ databases">
        <title>De Novo genome assembly of isolated myxobacteria.</title>
        <authorList>
            <person name="Stevens D.C."/>
        </authorList>
    </citation>
    <scope>NUCLEOTIDE SEQUENCE [LARGE SCALE GENOMIC DNA]</scope>
    <source>
        <strain evidence="2">SCPEA02</strain>
    </source>
</reference>